<organism evidence="2 3">
    <name type="scientific">Ophiocordyceps australis</name>
    <dbReference type="NCBI Taxonomy" id="1399860"/>
    <lineage>
        <taxon>Eukaryota</taxon>
        <taxon>Fungi</taxon>
        <taxon>Dikarya</taxon>
        <taxon>Ascomycota</taxon>
        <taxon>Pezizomycotina</taxon>
        <taxon>Sordariomycetes</taxon>
        <taxon>Hypocreomycetidae</taxon>
        <taxon>Hypocreales</taxon>
        <taxon>Ophiocordycipitaceae</taxon>
        <taxon>Ophiocordyceps</taxon>
    </lineage>
</organism>
<dbReference type="PROSITE" id="PS50007">
    <property type="entry name" value="PIPLC_X_DOMAIN"/>
    <property type="match status" value="1"/>
</dbReference>
<accession>A0A2C5ZT22</accession>
<name>A0A2C5ZT22_9HYPO</name>
<gene>
    <name evidence="2" type="ORF">CDD82_3439</name>
</gene>
<dbReference type="PANTHER" id="PTHR13593">
    <property type="match status" value="1"/>
</dbReference>
<dbReference type="Gene3D" id="3.20.20.190">
    <property type="entry name" value="Phosphatidylinositol (PI) phosphodiesterase"/>
    <property type="match status" value="1"/>
</dbReference>
<dbReference type="PANTHER" id="PTHR13593:SF146">
    <property type="entry name" value="PLC-LIKE PHOSPHODIESTERASE"/>
    <property type="match status" value="1"/>
</dbReference>
<feature type="signal peptide" evidence="1">
    <location>
        <begin position="1"/>
        <end position="17"/>
    </location>
</feature>
<dbReference type="Proteomes" id="UP000224854">
    <property type="component" value="Unassembled WGS sequence"/>
</dbReference>
<evidence type="ECO:0000256" key="1">
    <source>
        <dbReference type="SAM" id="SignalP"/>
    </source>
</evidence>
<dbReference type="EMBL" id="NJEU01000026">
    <property type="protein sequence ID" value="PHH83146.1"/>
    <property type="molecule type" value="Genomic_DNA"/>
</dbReference>
<dbReference type="InterPro" id="IPR017946">
    <property type="entry name" value="PLC-like_Pdiesterase_TIM-brl"/>
</dbReference>
<comment type="caution">
    <text evidence="2">The sequence shown here is derived from an EMBL/GenBank/DDBJ whole genome shotgun (WGS) entry which is preliminary data.</text>
</comment>
<dbReference type="InterPro" id="IPR051057">
    <property type="entry name" value="PI-PLC_domain"/>
</dbReference>
<protein>
    <recommendedName>
        <fullName evidence="4">Phosphatidylinositol-specific phospholipase C X domain-containing protein</fullName>
    </recommendedName>
</protein>
<evidence type="ECO:0008006" key="4">
    <source>
        <dbReference type="Google" id="ProtNLM"/>
    </source>
</evidence>
<keyword evidence="1" id="KW-0732">Signal</keyword>
<dbReference type="GO" id="GO:0006629">
    <property type="term" value="P:lipid metabolic process"/>
    <property type="evidence" value="ECO:0007669"/>
    <property type="project" value="InterPro"/>
</dbReference>
<proteinExistence type="predicted"/>
<dbReference type="Pfam" id="PF26146">
    <property type="entry name" value="PI-PLC_X"/>
    <property type="match status" value="1"/>
</dbReference>
<sequence length="287" mass="32160">MLAALALLLLAASTALSACNGHQALCDRPYSNITFIGTHNSAFVGDTPFHNQFVSLTQQLNSGVRFLQAQTHDDNGQIELCHTFCWELDVGPLTDYLSELAAWMDTHPNDVVTLLLTNIDAISMPRFDRAFETTGLKKHVLHQPSNLARHQWPTLQQMLNAGTRLVVFMDYNSDQSKVDYILDEFSYYWETPYGWTDKNFDTCAVDRPPKADSSKLMGIMNHMLNHRIGDIVFPDMFSAASTNSLASIQKQVNLCKKQGKPQPSVVLLDWVNIGEAQKAQLVLNSLK</sequence>
<keyword evidence="3" id="KW-1185">Reference proteome</keyword>
<evidence type="ECO:0000313" key="2">
    <source>
        <dbReference type="EMBL" id="PHH83146.1"/>
    </source>
</evidence>
<feature type="chain" id="PRO_5012451562" description="Phosphatidylinositol-specific phospholipase C X domain-containing protein" evidence="1">
    <location>
        <begin position="18"/>
        <end position="287"/>
    </location>
</feature>
<dbReference type="OrthoDB" id="7984201at2759"/>
<dbReference type="SUPFAM" id="SSF51695">
    <property type="entry name" value="PLC-like phosphodiesterases"/>
    <property type="match status" value="1"/>
</dbReference>
<evidence type="ECO:0000313" key="3">
    <source>
        <dbReference type="Proteomes" id="UP000224854"/>
    </source>
</evidence>
<dbReference type="GO" id="GO:0008081">
    <property type="term" value="F:phosphoric diester hydrolase activity"/>
    <property type="evidence" value="ECO:0007669"/>
    <property type="project" value="InterPro"/>
</dbReference>
<reference evidence="2 3" key="1">
    <citation type="submission" date="2017-06" db="EMBL/GenBank/DDBJ databases">
        <title>Ant-infecting Ophiocordyceps genomes reveal a high diversity of potential behavioral manipulation genes and a possible major role for enterotoxins.</title>
        <authorList>
            <person name="De Bekker C."/>
            <person name="Evans H.C."/>
            <person name="Brachmann A."/>
            <person name="Hughes D.P."/>
        </authorList>
    </citation>
    <scope>NUCLEOTIDE SEQUENCE [LARGE SCALE GENOMIC DNA]</scope>
    <source>
        <strain evidence="2 3">1348a</strain>
    </source>
</reference>
<dbReference type="AlphaFoldDB" id="A0A2C5ZT22"/>